<reference evidence="1 2" key="1">
    <citation type="journal article" date="2009" name="Nat. Genet.">
        <title>The genome of the cucumber, Cucumis sativus L.</title>
        <authorList>
            <person name="Huang S."/>
            <person name="Li R."/>
            <person name="Zhang Z."/>
            <person name="Li L."/>
            <person name="Gu X."/>
            <person name="Fan W."/>
            <person name="Lucas W.J."/>
            <person name="Wang X."/>
            <person name="Xie B."/>
            <person name="Ni P."/>
            <person name="Ren Y."/>
            <person name="Zhu H."/>
            <person name="Li J."/>
            <person name="Lin K."/>
            <person name="Jin W."/>
            <person name="Fei Z."/>
            <person name="Li G."/>
            <person name="Staub J."/>
            <person name="Kilian A."/>
            <person name="van der Vossen E.A."/>
            <person name="Wu Y."/>
            <person name="Guo J."/>
            <person name="He J."/>
            <person name="Jia Z."/>
            <person name="Ren Y."/>
            <person name="Tian G."/>
            <person name="Lu Y."/>
            <person name="Ruan J."/>
            <person name="Qian W."/>
            <person name="Wang M."/>
            <person name="Huang Q."/>
            <person name="Li B."/>
            <person name="Xuan Z."/>
            <person name="Cao J."/>
            <person name="Asan"/>
            <person name="Wu Z."/>
            <person name="Zhang J."/>
            <person name="Cai Q."/>
            <person name="Bai Y."/>
            <person name="Zhao B."/>
            <person name="Han Y."/>
            <person name="Li Y."/>
            <person name="Li X."/>
            <person name="Wang S."/>
            <person name="Shi Q."/>
            <person name="Liu S."/>
            <person name="Cho W.K."/>
            <person name="Kim J.Y."/>
            <person name="Xu Y."/>
            <person name="Heller-Uszynska K."/>
            <person name="Miao H."/>
            <person name="Cheng Z."/>
            <person name="Zhang S."/>
            <person name="Wu J."/>
            <person name="Yang Y."/>
            <person name="Kang H."/>
            <person name="Li M."/>
            <person name="Liang H."/>
            <person name="Ren X."/>
            <person name="Shi Z."/>
            <person name="Wen M."/>
            <person name="Jian M."/>
            <person name="Yang H."/>
            <person name="Zhang G."/>
            <person name="Yang Z."/>
            <person name="Chen R."/>
            <person name="Liu S."/>
            <person name="Li J."/>
            <person name="Ma L."/>
            <person name="Liu H."/>
            <person name="Zhou Y."/>
            <person name="Zhao J."/>
            <person name="Fang X."/>
            <person name="Li G."/>
            <person name="Fang L."/>
            <person name="Li Y."/>
            <person name="Liu D."/>
            <person name="Zheng H."/>
            <person name="Zhang Y."/>
            <person name="Qin N."/>
            <person name="Li Z."/>
            <person name="Yang G."/>
            <person name="Yang S."/>
            <person name="Bolund L."/>
            <person name="Kristiansen K."/>
            <person name="Zheng H."/>
            <person name="Li S."/>
            <person name="Zhang X."/>
            <person name="Yang H."/>
            <person name="Wang J."/>
            <person name="Sun R."/>
            <person name="Zhang B."/>
            <person name="Jiang S."/>
            <person name="Wang J."/>
            <person name="Du Y."/>
            <person name="Li S."/>
        </authorList>
    </citation>
    <scope>NUCLEOTIDE SEQUENCE [LARGE SCALE GENOMIC DNA]</scope>
    <source>
        <strain evidence="2">cv. 9930</strain>
    </source>
</reference>
<accession>A0A0A0KQT3</accession>
<sequence length="164" mass="18130">MGYLPNESGSSIGFRNLQNEVKHHDVWQSGEGAASTSGNSRDNLASLYRPPYHLMFTGSFEKIWKLPWSTLWSSLNSDAHGLTNLSLGIAHQKANDYATLIVHGLSITMPSLIAFALNVTFGSSLQNYKGSLTLMARLHFSCDQRFGKKGMLESSKILLNHTKN</sequence>
<keyword evidence="2" id="KW-1185">Reference proteome</keyword>
<organism evidence="1 2">
    <name type="scientific">Cucumis sativus</name>
    <name type="common">Cucumber</name>
    <dbReference type="NCBI Taxonomy" id="3659"/>
    <lineage>
        <taxon>Eukaryota</taxon>
        <taxon>Viridiplantae</taxon>
        <taxon>Streptophyta</taxon>
        <taxon>Embryophyta</taxon>
        <taxon>Tracheophyta</taxon>
        <taxon>Spermatophyta</taxon>
        <taxon>Magnoliopsida</taxon>
        <taxon>eudicotyledons</taxon>
        <taxon>Gunneridae</taxon>
        <taxon>Pentapetalae</taxon>
        <taxon>rosids</taxon>
        <taxon>fabids</taxon>
        <taxon>Cucurbitales</taxon>
        <taxon>Cucurbitaceae</taxon>
        <taxon>Benincaseae</taxon>
        <taxon>Cucumis</taxon>
    </lineage>
</organism>
<gene>
    <name evidence="1" type="ORF">Csa_5G259720</name>
</gene>
<dbReference type="AlphaFoldDB" id="A0A0A0KQT3"/>
<evidence type="ECO:0000313" key="1">
    <source>
        <dbReference type="EMBL" id="KGN50782.1"/>
    </source>
</evidence>
<proteinExistence type="predicted"/>
<reference evidence="1 2" key="4">
    <citation type="journal article" date="2011" name="BMC Genomics">
        <title>RNA-Seq improves annotation of protein-coding genes in the cucumber genome.</title>
        <authorList>
            <person name="Li Z."/>
            <person name="Zhang Z."/>
            <person name="Yan P."/>
            <person name="Huang S."/>
            <person name="Fei Z."/>
            <person name="Lin K."/>
        </authorList>
    </citation>
    <scope>NUCLEOTIDE SEQUENCE [LARGE SCALE GENOMIC DNA]</scope>
    <source>
        <strain evidence="2">cv. 9930</strain>
    </source>
</reference>
<reference evidence="1 2" key="3">
    <citation type="journal article" date="2010" name="BMC Genomics">
        <title>Transcriptome sequencing and comparative analysis of cucumber flowers with different sex types.</title>
        <authorList>
            <person name="Guo S."/>
            <person name="Zheng Y."/>
            <person name="Joung J.G."/>
            <person name="Liu S."/>
            <person name="Zhang Z."/>
            <person name="Crasta O.R."/>
            <person name="Sobral B.W."/>
            <person name="Xu Y."/>
            <person name="Huang S."/>
            <person name="Fei Z."/>
        </authorList>
    </citation>
    <scope>NUCLEOTIDE SEQUENCE [LARGE SCALE GENOMIC DNA]</scope>
    <source>
        <strain evidence="2">cv. 9930</strain>
    </source>
</reference>
<dbReference type="Proteomes" id="UP000029981">
    <property type="component" value="Chromosome 5"/>
</dbReference>
<dbReference type="Gramene" id="KGN50782">
    <property type="protein sequence ID" value="KGN50782"/>
    <property type="gene ID" value="Csa_5G259720"/>
</dbReference>
<protein>
    <submittedName>
        <fullName evidence="1">Uncharacterized protein</fullName>
    </submittedName>
</protein>
<reference evidence="1 2" key="2">
    <citation type="journal article" date="2009" name="PLoS ONE">
        <title>An integrated genetic and cytogenetic map of the cucumber genome.</title>
        <authorList>
            <person name="Ren Y."/>
            <person name="Zhang Z."/>
            <person name="Liu J."/>
            <person name="Staub J.E."/>
            <person name="Han Y."/>
            <person name="Cheng Z."/>
            <person name="Li X."/>
            <person name="Lu J."/>
            <person name="Miao H."/>
            <person name="Kang H."/>
            <person name="Xie B."/>
            <person name="Gu X."/>
            <person name="Wang X."/>
            <person name="Du Y."/>
            <person name="Jin W."/>
            <person name="Huang S."/>
        </authorList>
    </citation>
    <scope>NUCLEOTIDE SEQUENCE [LARGE SCALE GENOMIC DNA]</scope>
    <source>
        <strain evidence="2">cv. 9930</strain>
    </source>
</reference>
<name>A0A0A0KQT3_CUCSA</name>
<dbReference type="STRING" id="3659.A0A0A0KQT3"/>
<evidence type="ECO:0000313" key="2">
    <source>
        <dbReference type="Proteomes" id="UP000029981"/>
    </source>
</evidence>
<dbReference type="EMBL" id="CM002926">
    <property type="protein sequence ID" value="KGN50782.1"/>
    <property type="molecule type" value="Genomic_DNA"/>
</dbReference>